<accession>I9SKD8</accession>
<keyword evidence="2" id="KW-1185">Reference proteome</keyword>
<comment type="caution">
    <text evidence="1">The sequence shown here is derived from an EMBL/GenBank/DDBJ whole genome shotgun (WGS) entry which is preliminary data.</text>
</comment>
<dbReference type="Proteomes" id="UP000005150">
    <property type="component" value="Unassembled WGS sequence"/>
</dbReference>
<sequence>MYNKNVAVTGRTIRETTSYDYFREDKIRMELYRYIYAIYNEGYRTFLCDMNTYIGLLAADTAIMLRESDKCPDICLVAVIPPDSHLASHLASHPAGVDNLYRALYDDLLVKADTKEVCTSKDFLKRLPGYGHVICCFDEQSKEMETIRNSGKPYVSILTRI</sequence>
<evidence type="ECO:0000313" key="2">
    <source>
        <dbReference type="Proteomes" id="UP000005150"/>
    </source>
</evidence>
<dbReference type="EMBL" id="AGXV01000051">
    <property type="protein sequence ID" value="EIY56511.1"/>
    <property type="molecule type" value="Genomic_DNA"/>
</dbReference>
<gene>
    <name evidence="1" type="ORF">HMPREF1071_04274</name>
</gene>
<dbReference type="RefSeq" id="WP_007482257.1">
    <property type="nucleotide sequence ID" value="NZ_JH724310.1"/>
</dbReference>
<dbReference type="SUPFAM" id="SSF102405">
    <property type="entry name" value="MCP/YpsA-like"/>
    <property type="match status" value="1"/>
</dbReference>
<reference evidence="1 2" key="1">
    <citation type="submission" date="2012-02" db="EMBL/GenBank/DDBJ databases">
        <title>The Genome Sequence of Bacteroides salyersiae CL02T12C01.</title>
        <authorList>
            <consortium name="The Broad Institute Genome Sequencing Platform"/>
            <person name="Earl A."/>
            <person name="Ward D."/>
            <person name="Feldgarden M."/>
            <person name="Gevers D."/>
            <person name="Zitomersky N.L."/>
            <person name="Coyne M.J."/>
            <person name="Comstock L.E."/>
            <person name="Young S.K."/>
            <person name="Zeng Q."/>
            <person name="Gargeya S."/>
            <person name="Fitzgerald M."/>
            <person name="Haas B."/>
            <person name="Abouelleil A."/>
            <person name="Alvarado L."/>
            <person name="Arachchi H.M."/>
            <person name="Berlin A."/>
            <person name="Chapman S.B."/>
            <person name="Gearin G."/>
            <person name="Goldberg J."/>
            <person name="Griggs A."/>
            <person name="Gujja S."/>
            <person name="Hansen M."/>
            <person name="Heiman D."/>
            <person name="Howarth C."/>
            <person name="Larimer J."/>
            <person name="Lui A."/>
            <person name="MacDonald P.J.P."/>
            <person name="McCowen C."/>
            <person name="Montmayeur A."/>
            <person name="Murphy C."/>
            <person name="Neiman D."/>
            <person name="Pearson M."/>
            <person name="Priest M."/>
            <person name="Roberts A."/>
            <person name="Saif S."/>
            <person name="Shea T."/>
            <person name="Sisk P."/>
            <person name="Stolte C."/>
            <person name="Sykes S."/>
            <person name="Wortman J."/>
            <person name="Nusbaum C."/>
            <person name="Birren B."/>
        </authorList>
    </citation>
    <scope>NUCLEOTIDE SEQUENCE [LARGE SCALE GENOMIC DNA]</scope>
    <source>
        <strain evidence="1 2">CL02T12C01</strain>
    </source>
</reference>
<protein>
    <submittedName>
        <fullName evidence="1">Uncharacterized protein</fullName>
    </submittedName>
</protein>
<dbReference type="AlphaFoldDB" id="I9SKD8"/>
<dbReference type="OrthoDB" id="1028517at2"/>
<name>I9SKD8_9BACE</name>
<organism evidence="1 2">
    <name type="scientific">Bacteroides salyersiae CL02T12C01</name>
    <dbReference type="NCBI Taxonomy" id="997887"/>
    <lineage>
        <taxon>Bacteria</taxon>
        <taxon>Pseudomonadati</taxon>
        <taxon>Bacteroidota</taxon>
        <taxon>Bacteroidia</taxon>
        <taxon>Bacteroidales</taxon>
        <taxon>Bacteroidaceae</taxon>
        <taxon>Bacteroides</taxon>
    </lineage>
</organism>
<proteinExistence type="predicted"/>
<evidence type="ECO:0000313" key="1">
    <source>
        <dbReference type="EMBL" id="EIY56511.1"/>
    </source>
</evidence>
<dbReference type="HOGENOM" id="CLU_1702565_0_0_10"/>
<dbReference type="PATRIC" id="fig|997887.3.peg.4462"/>
<dbReference type="Gene3D" id="3.40.50.450">
    <property type="match status" value="1"/>
</dbReference>